<dbReference type="PANTHER" id="PTHR46268:SF6">
    <property type="entry name" value="UNIVERSAL STRESS PROTEIN UP12"/>
    <property type="match status" value="1"/>
</dbReference>
<dbReference type="EMBL" id="CP070608">
    <property type="protein sequence ID" value="QSE96620.1"/>
    <property type="molecule type" value="Genomic_DNA"/>
</dbReference>
<evidence type="ECO:0000259" key="2">
    <source>
        <dbReference type="Pfam" id="PF00582"/>
    </source>
</evidence>
<dbReference type="Proteomes" id="UP000662783">
    <property type="component" value="Chromosome"/>
</dbReference>
<name>A0A974WI88_9BACT</name>
<dbReference type="RefSeq" id="WP_205721134.1">
    <property type="nucleotide sequence ID" value="NZ_CP070608.1"/>
</dbReference>
<comment type="similarity">
    <text evidence="1">Belongs to the universal stress protein A family.</text>
</comment>
<evidence type="ECO:0000256" key="1">
    <source>
        <dbReference type="ARBA" id="ARBA00008791"/>
    </source>
</evidence>
<organism evidence="3 4">
    <name type="scientific">Fulvivirga lutea</name>
    <dbReference type="NCBI Taxonomy" id="2810512"/>
    <lineage>
        <taxon>Bacteria</taxon>
        <taxon>Pseudomonadati</taxon>
        <taxon>Bacteroidota</taxon>
        <taxon>Cytophagia</taxon>
        <taxon>Cytophagales</taxon>
        <taxon>Fulvivirgaceae</taxon>
        <taxon>Fulvivirga</taxon>
    </lineage>
</organism>
<keyword evidence="4" id="KW-1185">Reference proteome</keyword>
<dbReference type="Pfam" id="PF00582">
    <property type="entry name" value="Usp"/>
    <property type="match status" value="1"/>
</dbReference>
<dbReference type="InterPro" id="IPR006015">
    <property type="entry name" value="Universal_stress_UspA"/>
</dbReference>
<dbReference type="CDD" id="cd00293">
    <property type="entry name" value="USP-like"/>
    <property type="match status" value="1"/>
</dbReference>
<evidence type="ECO:0000313" key="4">
    <source>
        <dbReference type="Proteomes" id="UP000662783"/>
    </source>
</evidence>
<proteinExistence type="inferred from homology"/>
<dbReference type="PANTHER" id="PTHR46268">
    <property type="entry name" value="STRESS RESPONSE PROTEIN NHAX"/>
    <property type="match status" value="1"/>
</dbReference>
<protein>
    <submittedName>
        <fullName evidence="3">Universal stress protein</fullName>
    </submittedName>
</protein>
<gene>
    <name evidence="3" type="ORF">JR347_13580</name>
</gene>
<sequence length="253" mass="28406">MKIEKIICAVDASNSSKQALAFANKLATKFSAQLSVVHIFPAELRMKNEFKEHVIEEINTWLNGLLKSPIIHLDGIISEELQKLSKSNDLLVMGLRGSNHSSRYYGSNAAQVIQTASCPVFLIPDAETDFHFKKIVFASDFKDIVRDENLEALRDLADHQKAELHLLHVSGNTVLDTEEGDEAIELHAIFKDINHAFFVVEEQDIVKGIQKHIKDNKIDLLAIMPRKTTKLAHTLSQAIINETESIPIFSFHA</sequence>
<accession>A0A974WI88</accession>
<feature type="domain" description="UspA" evidence="2">
    <location>
        <begin position="3"/>
        <end position="124"/>
    </location>
</feature>
<reference evidence="3" key="1">
    <citation type="submission" date="2021-02" db="EMBL/GenBank/DDBJ databases">
        <title>Fulvivirga sp. S481 isolated from sea water.</title>
        <authorList>
            <person name="Bae S.S."/>
            <person name="Baek K."/>
        </authorList>
    </citation>
    <scope>NUCLEOTIDE SEQUENCE</scope>
    <source>
        <strain evidence="3">S481</strain>
    </source>
</reference>
<dbReference type="SUPFAM" id="SSF52402">
    <property type="entry name" value="Adenine nucleotide alpha hydrolases-like"/>
    <property type="match status" value="2"/>
</dbReference>
<dbReference type="InterPro" id="IPR006016">
    <property type="entry name" value="UspA"/>
</dbReference>
<dbReference type="AlphaFoldDB" id="A0A974WI88"/>
<evidence type="ECO:0000313" key="3">
    <source>
        <dbReference type="EMBL" id="QSE96620.1"/>
    </source>
</evidence>
<dbReference type="Gene3D" id="3.40.50.12370">
    <property type="match status" value="1"/>
</dbReference>
<dbReference type="PRINTS" id="PR01438">
    <property type="entry name" value="UNVRSLSTRESS"/>
</dbReference>
<dbReference type="KEGG" id="fuv:JR347_13580"/>